<proteinExistence type="predicted"/>
<evidence type="ECO:0000256" key="1">
    <source>
        <dbReference type="SAM" id="SignalP"/>
    </source>
</evidence>
<keyword evidence="1" id="KW-0732">Signal</keyword>
<dbReference type="AlphaFoldDB" id="A0A3P6R8K9"/>
<feature type="non-terminal residue" evidence="2">
    <location>
        <position position="105"/>
    </location>
</feature>
<keyword evidence="3" id="KW-1185">Reference proteome</keyword>
<sequence>MCLLHLIAVLVFAGGFFPAKSKSRSQETLQSPGTTARNSDVLRELIRDEKCFDELMKRRSEFGIFGGVMRKDTDKLVIMVIDAWRAGFYFSDKEGDKSDKGVISG</sequence>
<reference evidence="2 3" key="1">
    <citation type="submission" date="2018-11" db="EMBL/GenBank/DDBJ databases">
        <authorList>
            <consortium name="Pathogen Informatics"/>
        </authorList>
    </citation>
    <scope>NUCLEOTIDE SEQUENCE [LARGE SCALE GENOMIC DNA]</scope>
</reference>
<feature type="chain" id="PRO_5018076730" evidence="1">
    <location>
        <begin position="22"/>
        <end position="105"/>
    </location>
</feature>
<evidence type="ECO:0000313" key="3">
    <source>
        <dbReference type="Proteomes" id="UP000267096"/>
    </source>
</evidence>
<dbReference type="Proteomes" id="UP000267096">
    <property type="component" value="Unassembled WGS sequence"/>
</dbReference>
<accession>A0A3P6R8K9</accession>
<organism evidence="2 3">
    <name type="scientific">Anisakis simplex</name>
    <name type="common">Herring worm</name>
    <dbReference type="NCBI Taxonomy" id="6269"/>
    <lineage>
        <taxon>Eukaryota</taxon>
        <taxon>Metazoa</taxon>
        <taxon>Ecdysozoa</taxon>
        <taxon>Nematoda</taxon>
        <taxon>Chromadorea</taxon>
        <taxon>Rhabditida</taxon>
        <taxon>Spirurina</taxon>
        <taxon>Ascaridomorpha</taxon>
        <taxon>Ascaridoidea</taxon>
        <taxon>Anisakidae</taxon>
        <taxon>Anisakis</taxon>
        <taxon>Anisakis simplex complex</taxon>
    </lineage>
</organism>
<evidence type="ECO:0000313" key="2">
    <source>
        <dbReference type="EMBL" id="VDK41014.1"/>
    </source>
</evidence>
<name>A0A3P6R8K9_ANISI</name>
<dbReference type="EMBL" id="UYRR01030246">
    <property type="protein sequence ID" value="VDK41014.1"/>
    <property type="molecule type" value="Genomic_DNA"/>
</dbReference>
<gene>
    <name evidence="2" type="ORF">ASIM_LOCUS9639</name>
</gene>
<protein>
    <submittedName>
        <fullName evidence="2">Uncharacterized protein</fullName>
    </submittedName>
</protein>
<feature type="signal peptide" evidence="1">
    <location>
        <begin position="1"/>
        <end position="21"/>
    </location>
</feature>